<dbReference type="InterPro" id="IPR022764">
    <property type="entry name" value="Peptidase_S54_rhomboid_dom"/>
</dbReference>
<dbReference type="EMBL" id="AL939126">
    <property type="protein sequence ID" value="CAA19250.1"/>
    <property type="molecule type" value="Genomic_DNA"/>
</dbReference>
<comment type="subcellular location">
    <subcellularLocation>
        <location evidence="1">Membrane</location>
        <topology evidence="1">Multi-pass membrane protein</topology>
    </subcellularLocation>
</comment>
<dbReference type="InParanoid" id="O69868"/>
<dbReference type="GO" id="GO:0004252">
    <property type="term" value="F:serine-type endopeptidase activity"/>
    <property type="evidence" value="ECO:0000318"/>
    <property type="project" value="GO_Central"/>
</dbReference>
<evidence type="ECO:0000256" key="3">
    <source>
        <dbReference type="ARBA" id="ARBA00022519"/>
    </source>
</evidence>
<feature type="transmembrane region" description="Helical" evidence="7">
    <location>
        <begin position="343"/>
        <end position="360"/>
    </location>
</feature>
<dbReference type="PANTHER" id="PTHR43066:SF26">
    <property type="entry name" value="RHOMBOID PROTEASE GLPG"/>
    <property type="match status" value="1"/>
</dbReference>
<evidence type="ECO:0000256" key="7">
    <source>
        <dbReference type="SAM" id="Phobius"/>
    </source>
</evidence>
<dbReference type="HOGENOM" id="CLU_055068_5_1_11"/>
<gene>
    <name evidence="9" type="ordered locus">SCO6038</name>
    <name evidence="9" type="ORF">SC1C3.26c</name>
</gene>
<evidence type="ECO:0000256" key="5">
    <source>
        <dbReference type="ARBA" id="ARBA00022989"/>
    </source>
</evidence>
<reference evidence="9 10" key="2">
    <citation type="journal article" date="2002" name="Nature">
        <title>Complete genome sequence of the model actinomycete Streptomyces coelicolor A3(2).</title>
        <authorList>
            <person name="Bentley S.D."/>
            <person name="Chater K.F."/>
            <person name="Cerdeno-Tarraga A.M."/>
            <person name="Challis G.L."/>
            <person name="Thomson N.R."/>
            <person name="James K.D."/>
            <person name="Harris D.E."/>
            <person name="Quail M.A."/>
            <person name="Kieser H."/>
            <person name="Harper D."/>
            <person name="Bateman A."/>
            <person name="Brown S."/>
            <person name="Chandra G."/>
            <person name="Chen C.W."/>
            <person name="Collins M."/>
            <person name="Cronin A."/>
            <person name="Fraser A."/>
            <person name="Goble A."/>
            <person name="Hidalgo J."/>
            <person name="Hornsby T."/>
            <person name="Howarth S."/>
            <person name="Huang C.H."/>
            <person name="Kieser T."/>
            <person name="Larke L."/>
            <person name="Murphy L."/>
            <person name="Oliver K."/>
            <person name="O'Neil S."/>
            <person name="Rabbinowitsch E."/>
            <person name="Rajandream M.A."/>
            <person name="Rutherford K."/>
            <person name="Rutter S."/>
            <person name="Seeger K."/>
            <person name="Saunders D."/>
            <person name="Sharp S."/>
            <person name="Squares R."/>
            <person name="Squares S."/>
            <person name="Taylor K."/>
            <person name="Warren T."/>
            <person name="Wietzorrek A."/>
            <person name="Woodward J."/>
            <person name="Barrell B.G."/>
            <person name="Parkhill J."/>
            <person name="Hopwood D.A."/>
        </authorList>
    </citation>
    <scope>NUCLEOTIDE SEQUENCE [LARGE SCALE GENOMIC DNA]</scope>
    <source>
        <strain evidence="10">ATCC BAA-471 / A3(2) / M145</strain>
    </source>
</reference>
<evidence type="ECO:0000256" key="4">
    <source>
        <dbReference type="ARBA" id="ARBA00022692"/>
    </source>
</evidence>
<dbReference type="Pfam" id="PF01694">
    <property type="entry name" value="Rhomboid"/>
    <property type="match status" value="1"/>
</dbReference>
<dbReference type="OrthoDB" id="9814037at2"/>
<evidence type="ECO:0000256" key="6">
    <source>
        <dbReference type="ARBA" id="ARBA00023136"/>
    </source>
</evidence>
<dbReference type="Proteomes" id="UP000001973">
    <property type="component" value="Chromosome"/>
</dbReference>
<feature type="transmembrane region" description="Helical" evidence="7">
    <location>
        <begin position="250"/>
        <end position="268"/>
    </location>
</feature>
<keyword evidence="4 7" id="KW-0812">Transmembrane</keyword>
<reference evidence="9 10" key="1">
    <citation type="journal article" date="1996" name="Mol. Microbiol.">
        <title>A set of ordered cosmids and a detailed genetic and physical map for the 8 Mb Streptomyces coelicolor A3(2) chromosome.</title>
        <authorList>
            <person name="Redenbach M."/>
            <person name="Kieser H.M."/>
            <person name="Denapaite D."/>
            <person name="Eichner A."/>
            <person name="Cullum J."/>
            <person name="Kinashi H."/>
            <person name="Hopwood D.A."/>
        </authorList>
    </citation>
    <scope>NUCLEOTIDE SEQUENCE [LARGE SCALE GENOMIC DNA]</scope>
    <source>
        <strain evidence="10">ATCC BAA-471 / A3(2) / M145</strain>
    </source>
</reference>
<dbReference type="GO" id="GO:0016020">
    <property type="term" value="C:membrane"/>
    <property type="evidence" value="ECO:0007669"/>
    <property type="project" value="UniProtKB-SubCell"/>
</dbReference>
<dbReference type="PIR" id="T34718">
    <property type="entry name" value="T34718"/>
</dbReference>
<feature type="transmembrane region" description="Helical" evidence="7">
    <location>
        <begin position="214"/>
        <end position="238"/>
    </location>
</feature>
<protein>
    <submittedName>
        <fullName evidence="9">Integral membrane protein</fullName>
    </submittedName>
</protein>
<dbReference type="PATRIC" id="fig|100226.15.peg.6138"/>
<dbReference type="KEGG" id="sco:SCO6038"/>
<evidence type="ECO:0000256" key="2">
    <source>
        <dbReference type="ARBA" id="ARBA00022475"/>
    </source>
</evidence>
<dbReference type="eggNOG" id="COG0705">
    <property type="taxonomic scope" value="Bacteria"/>
</dbReference>
<proteinExistence type="predicted"/>
<dbReference type="STRING" id="100226.gene:17763697"/>
<keyword evidence="10" id="KW-1185">Reference proteome</keyword>
<evidence type="ECO:0000313" key="10">
    <source>
        <dbReference type="Proteomes" id="UP000001973"/>
    </source>
</evidence>
<keyword evidence="2" id="KW-1003">Cell membrane</keyword>
<sequence>MGRPARGAQPVAHRLVQRHRPLHLRRQPPRLLTEAGDVLPGEDEGDLGLAVGQGVHRRSRCDPFVHRLFLTSSPRPAFPGPRAVERAYVHTDGGVQRGGPVHRRPGGQYCLVVIPVHDVNPARRTPWVTYALILANVLVFLFTPGMAGSASGDGSLAQMCDLQAFLDHWAAVPQELLQHRMPRLVPTGAVGVGPQGPGCVVAPPGYDKSPELSVLTAMFLHGGWLHLLGNMLFLWIFGNNVEDRMGHVPFLLFYGVCGYAATYGFALLDADSGAPLIGASGAIAGVLGAYLVLYPRARVWVLVPFLVFLPLRLPAWLVLGFWFGLQAVYSSGGAVSDAGTVAYVAHVVGFVVGMLIAWPLRRGTPRPPQPPGLLFGRRARPGW</sequence>
<dbReference type="PhylomeDB" id="O69868"/>
<keyword evidence="3" id="KW-0997">Cell inner membrane</keyword>
<organism evidence="9 10">
    <name type="scientific">Streptomyces coelicolor (strain ATCC BAA-471 / A3(2) / M145)</name>
    <dbReference type="NCBI Taxonomy" id="100226"/>
    <lineage>
        <taxon>Bacteria</taxon>
        <taxon>Bacillati</taxon>
        <taxon>Actinomycetota</taxon>
        <taxon>Actinomycetes</taxon>
        <taxon>Kitasatosporales</taxon>
        <taxon>Streptomycetaceae</taxon>
        <taxon>Streptomyces</taxon>
        <taxon>Streptomyces albidoflavus group</taxon>
    </lineage>
</organism>
<accession>O69868</accession>
<dbReference type="InterPro" id="IPR035952">
    <property type="entry name" value="Rhomboid-like_sf"/>
</dbReference>
<dbReference type="SUPFAM" id="SSF144091">
    <property type="entry name" value="Rhomboid-like"/>
    <property type="match status" value="1"/>
</dbReference>
<dbReference type="PaxDb" id="100226-SCO6038"/>
<name>O69868_STRCO</name>
<dbReference type="Gene3D" id="1.20.1540.10">
    <property type="entry name" value="Rhomboid-like"/>
    <property type="match status" value="1"/>
</dbReference>
<dbReference type="MEROPS" id="S54.027"/>
<feature type="transmembrane region" description="Helical" evidence="7">
    <location>
        <begin position="127"/>
        <end position="147"/>
    </location>
</feature>
<feature type="transmembrane region" description="Helical" evidence="7">
    <location>
        <begin position="300"/>
        <end position="323"/>
    </location>
</feature>
<dbReference type="AlphaFoldDB" id="O69868"/>
<evidence type="ECO:0000256" key="1">
    <source>
        <dbReference type="ARBA" id="ARBA00004141"/>
    </source>
</evidence>
<keyword evidence="6 7" id="KW-0472">Membrane</keyword>
<evidence type="ECO:0000313" key="9">
    <source>
        <dbReference type="EMBL" id="CAA19250.1"/>
    </source>
</evidence>
<feature type="domain" description="Peptidase S54 rhomboid" evidence="8">
    <location>
        <begin position="214"/>
        <end position="362"/>
    </location>
</feature>
<evidence type="ECO:0000259" key="8">
    <source>
        <dbReference type="Pfam" id="PF01694"/>
    </source>
</evidence>
<keyword evidence="5 7" id="KW-1133">Transmembrane helix</keyword>
<dbReference type="PANTHER" id="PTHR43066">
    <property type="entry name" value="RHOMBOID-RELATED PROTEIN"/>
    <property type="match status" value="1"/>
</dbReference>
<feature type="transmembrane region" description="Helical" evidence="7">
    <location>
        <begin position="274"/>
        <end position="293"/>
    </location>
</feature>
<dbReference type="EMBL" id="AL645882">
    <property type="protein sequence ID" value="CAA19250.1"/>
    <property type="molecule type" value="Genomic_DNA"/>
</dbReference>